<name>A0A250DPC7_9BURK</name>
<reference evidence="1 2" key="1">
    <citation type="submission" date="2017-09" db="EMBL/GenBank/DDBJ databases">
        <title>The diverse metabolic capabilities of V. boronicumulans make it an excellent choice for continued studies on novel biodegradation.</title>
        <authorList>
            <person name="Sun S."/>
        </authorList>
    </citation>
    <scope>NUCLEOTIDE SEQUENCE [LARGE SCALE GENOMIC DNA]</scope>
    <source>
        <strain evidence="1 2">J1</strain>
    </source>
</reference>
<dbReference type="EMBL" id="CP023284">
    <property type="protein sequence ID" value="ATA56227.1"/>
    <property type="molecule type" value="Genomic_DNA"/>
</dbReference>
<dbReference type="InterPro" id="IPR021234">
    <property type="entry name" value="DUF2827"/>
</dbReference>
<dbReference type="Proteomes" id="UP000217154">
    <property type="component" value="Chromosome"/>
</dbReference>
<protein>
    <recommendedName>
        <fullName evidence="3">DUF2827 domain-containing protein</fullName>
    </recommendedName>
</protein>
<accession>A0A250DPC7</accession>
<dbReference type="AlphaFoldDB" id="A0A250DPC7"/>
<evidence type="ECO:0000313" key="1">
    <source>
        <dbReference type="EMBL" id="ATA56227.1"/>
    </source>
</evidence>
<gene>
    <name evidence="1" type="ORF">CKY39_25560</name>
</gene>
<proteinExistence type="predicted"/>
<evidence type="ECO:0008006" key="3">
    <source>
        <dbReference type="Google" id="ProtNLM"/>
    </source>
</evidence>
<sequence length="380" mass="42774">MTATPAAGLRIGITIGLHHEAETLWNNGIKQNAVFLAEALKHCPSVASVVLVNTTATPITPALPWDQARWPTVTFEAAKDSVDVLIELGGQIDADQTDHLKRRGARLVSYCCGFEYVHAMESMLFGKPLWGRNLFINQRYDDIWMVPQVAHISQPYFEVLRRAEARAVPFVWSPVFLQERARALPDGGAYQPRSGPRRLSVMEPNINVVKFCVYPILIAELAYRARPDAIALLQVTNVERMAKDSMEFITLMNQLDLVRQHKAVFLGRHETPVFLAQNTDIVVSHQWENPLNYFYLETCWQGYPLVHNAHLCADLGYYYAENDVAAGSARVLEAIDGHDAQTQAYRDQQRALIARYLPGDAAATQTYDTLLQGLMQRPAR</sequence>
<dbReference type="Pfam" id="PF10933">
    <property type="entry name" value="DUF2827"/>
    <property type="match status" value="1"/>
</dbReference>
<dbReference type="RefSeq" id="WP_095746443.1">
    <property type="nucleotide sequence ID" value="NZ_CP023284.1"/>
</dbReference>
<evidence type="ECO:0000313" key="2">
    <source>
        <dbReference type="Proteomes" id="UP000217154"/>
    </source>
</evidence>
<organism evidence="1 2">
    <name type="scientific">Variovorax boronicumulans</name>
    <dbReference type="NCBI Taxonomy" id="436515"/>
    <lineage>
        <taxon>Bacteria</taxon>
        <taxon>Pseudomonadati</taxon>
        <taxon>Pseudomonadota</taxon>
        <taxon>Betaproteobacteria</taxon>
        <taxon>Burkholderiales</taxon>
        <taxon>Comamonadaceae</taxon>
        <taxon>Variovorax</taxon>
    </lineage>
</organism>
<dbReference type="KEGG" id="vbo:CKY39_25560"/>